<evidence type="ECO:0000313" key="3">
    <source>
        <dbReference type="Proteomes" id="UP000239001"/>
    </source>
</evidence>
<reference evidence="2 3" key="1">
    <citation type="submission" date="2018-03" db="EMBL/GenBank/DDBJ databases">
        <title>The ancient ancestry and fast evolution of plastids.</title>
        <authorList>
            <person name="Moore K.R."/>
            <person name="Magnabosco C."/>
            <person name="Momper L."/>
            <person name="Gold D.A."/>
            <person name="Bosak T."/>
            <person name="Fournier G.P."/>
        </authorList>
    </citation>
    <scope>NUCLEOTIDE SEQUENCE [LARGE SCALE GENOMIC DNA]</scope>
    <source>
        <strain evidence="2 3">CCALA 016</strain>
    </source>
</reference>
<organism evidence="2 3">
    <name type="scientific">Aphanothece hegewaldii CCALA 016</name>
    <dbReference type="NCBI Taxonomy" id="2107694"/>
    <lineage>
        <taxon>Bacteria</taxon>
        <taxon>Bacillati</taxon>
        <taxon>Cyanobacteriota</taxon>
        <taxon>Cyanophyceae</taxon>
        <taxon>Oscillatoriophycideae</taxon>
        <taxon>Chroococcales</taxon>
        <taxon>Aphanothecaceae</taxon>
        <taxon>Aphanothece</taxon>
    </lineage>
</organism>
<dbReference type="PANTHER" id="PTHR35090">
    <property type="entry name" value="DNA-DIRECTED RNA POLYMERASE SUBUNIT I"/>
    <property type="match status" value="1"/>
</dbReference>
<feature type="domain" description="4-vinyl reductase 4VR" evidence="1">
    <location>
        <begin position="130"/>
        <end position="192"/>
    </location>
</feature>
<reference evidence="2 3" key="2">
    <citation type="submission" date="2018-03" db="EMBL/GenBank/DDBJ databases">
        <authorList>
            <person name="Keele B.F."/>
        </authorList>
    </citation>
    <scope>NUCLEOTIDE SEQUENCE [LARGE SCALE GENOMIC DNA]</scope>
    <source>
        <strain evidence="2 3">CCALA 016</strain>
    </source>
</reference>
<dbReference type="RefSeq" id="WP_106456174.1">
    <property type="nucleotide sequence ID" value="NZ_PXOH01000005.1"/>
</dbReference>
<protein>
    <submittedName>
        <fullName evidence="2">4-vinyl reductase</fullName>
    </submittedName>
</protein>
<dbReference type="Proteomes" id="UP000239001">
    <property type="component" value="Unassembled WGS sequence"/>
</dbReference>
<comment type="caution">
    <text evidence="2">The sequence shown here is derived from an EMBL/GenBank/DDBJ whole genome shotgun (WGS) entry which is preliminary data.</text>
</comment>
<evidence type="ECO:0000313" key="2">
    <source>
        <dbReference type="EMBL" id="PSF38209.1"/>
    </source>
</evidence>
<dbReference type="AlphaFoldDB" id="A0A2T1M0K7"/>
<keyword evidence="3" id="KW-1185">Reference proteome</keyword>
<dbReference type="EMBL" id="PXOH01000005">
    <property type="protein sequence ID" value="PSF38209.1"/>
    <property type="molecule type" value="Genomic_DNA"/>
</dbReference>
<dbReference type="SUPFAM" id="SSF111126">
    <property type="entry name" value="Ligand-binding domain in the NO signalling and Golgi transport"/>
    <property type="match status" value="1"/>
</dbReference>
<dbReference type="PANTHER" id="PTHR35090:SF1">
    <property type="entry name" value="SLR0144 PROTEIN"/>
    <property type="match status" value="1"/>
</dbReference>
<dbReference type="OrthoDB" id="421300at2"/>
<dbReference type="SMART" id="SM00989">
    <property type="entry name" value="V4R"/>
    <property type="match status" value="1"/>
</dbReference>
<name>A0A2T1M0K7_9CHRO</name>
<evidence type="ECO:0000259" key="1">
    <source>
        <dbReference type="SMART" id="SM00989"/>
    </source>
</evidence>
<dbReference type="InterPro" id="IPR024096">
    <property type="entry name" value="NO_sig/Golgi_transp_ligand-bd"/>
</dbReference>
<dbReference type="Pfam" id="PF02830">
    <property type="entry name" value="V4R"/>
    <property type="match status" value="1"/>
</dbReference>
<dbReference type="Gene3D" id="3.30.1380.20">
    <property type="entry name" value="Trafficking protein particle complex subunit 3"/>
    <property type="match status" value="1"/>
</dbReference>
<gene>
    <name evidence="2" type="ORF">C7H19_06980</name>
</gene>
<sequence>MIDIAELIDKQPVKGNYFAPDVYVQGDVELGLIENRHGSRLLALPETLLQGLFAALEEELGLSGNVALFSCGRWWGKSFYRRFTKEIEGYYGKPLGQMEMIEFLQCFKECWKTHGWGVLDVDLKYYHQGFIVLKIVNSPFIEAAPHHQRPMGALETGLLSAFFSQLTGQELHCVQTACESLDAECNYFVVGLADRLKTISAWMAEGHDHATIMELLCRNQTT</sequence>
<dbReference type="InterPro" id="IPR004096">
    <property type="entry name" value="V4R"/>
</dbReference>
<proteinExistence type="predicted"/>
<accession>A0A2T1M0K7</accession>